<proteinExistence type="inferred from homology"/>
<dbReference type="Pfam" id="PF00656">
    <property type="entry name" value="Peptidase_C14"/>
    <property type="match status" value="1"/>
</dbReference>
<dbReference type="OrthoDB" id="3223806at2759"/>
<dbReference type="InterPro" id="IPR029030">
    <property type="entry name" value="Caspase-like_dom_sf"/>
</dbReference>
<name>A0A5J4ZB53_9ASTE</name>
<dbReference type="PANTHER" id="PTHR48104">
    <property type="entry name" value="METACASPASE-4"/>
    <property type="match status" value="1"/>
</dbReference>
<gene>
    <name evidence="4" type="ORF">F0562_018574</name>
</gene>
<feature type="domain" description="Peptidase C14 caspase" evidence="3">
    <location>
        <begin position="87"/>
        <end position="345"/>
    </location>
</feature>
<comment type="similarity">
    <text evidence="1">Belongs to the peptidase C14B family.</text>
</comment>
<evidence type="ECO:0000259" key="3">
    <source>
        <dbReference type="Pfam" id="PF00656"/>
    </source>
</evidence>
<accession>A0A5J4ZB53</accession>
<feature type="compositionally biased region" description="Polar residues" evidence="2">
    <location>
        <begin position="58"/>
        <end position="68"/>
    </location>
</feature>
<dbReference type="GO" id="GO:0005737">
    <property type="term" value="C:cytoplasm"/>
    <property type="evidence" value="ECO:0007669"/>
    <property type="project" value="TreeGrafter"/>
</dbReference>
<organism evidence="4 5">
    <name type="scientific">Nyssa sinensis</name>
    <dbReference type="NCBI Taxonomy" id="561372"/>
    <lineage>
        <taxon>Eukaryota</taxon>
        <taxon>Viridiplantae</taxon>
        <taxon>Streptophyta</taxon>
        <taxon>Embryophyta</taxon>
        <taxon>Tracheophyta</taxon>
        <taxon>Spermatophyta</taxon>
        <taxon>Magnoliopsida</taxon>
        <taxon>eudicotyledons</taxon>
        <taxon>Gunneridae</taxon>
        <taxon>Pentapetalae</taxon>
        <taxon>asterids</taxon>
        <taxon>Cornales</taxon>
        <taxon>Nyssaceae</taxon>
        <taxon>Nyssa</taxon>
    </lineage>
</organism>
<evidence type="ECO:0000256" key="2">
    <source>
        <dbReference type="SAM" id="MobiDB-lite"/>
    </source>
</evidence>
<feature type="region of interest" description="Disordered" evidence="2">
    <location>
        <begin position="55"/>
        <end position="85"/>
    </location>
</feature>
<feature type="region of interest" description="Disordered" evidence="2">
    <location>
        <begin position="1"/>
        <end position="38"/>
    </location>
</feature>
<feature type="compositionally biased region" description="Polar residues" evidence="2">
    <location>
        <begin position="7"/>
        <end position="25"/>
    </location>
</feature>
<dbReference type="AlphaFoldDB" id="A0A5J4ZB53"/>
<dbReference type="InterPro" id="IPR011600">
    <property type="entry name" value="Pept_C14_caspase"/>
</dbReference>
<evidence type="ECO:0000256" key="1">
    <source>
        <dbReference type="ARBA" id="ARBA00009005"/>
    </source>
</evidence>
<protein>
    <recommendedName>
        <fullName evidence="3">Peptidase C14 caspase domain-containing protein</fullName>
    </recommendedName>
</protein>
<evidence type="ECO:0000313" key="5">
    <source>
        <dbReference type="Proteomes" id="UP000325577"/>
    </source>
</evidence>
<dbReference type="PANTHER" id="PTHR48104:SF30">
    <property type="entry name" value="METACASPASE-1"/>
    <property type="match status" value="1"/>
</dbReference>
<dbReference type="Gene3D" id="3.40.50.12660">
    <property type="match status" value="1"/>
</dbReference>
<evidence type="ECO:0000313" key="4">
    <source>
        <dbReference type="EMBL" id="KAA8515815.1"/>
    </source>
</evidence>
<reference evidence="4 5" key="1">
    <citation type="submission" date="2019-09" db="EMBL/GenBank/DDBJ databases">
        <title>A chromosome-level genome assembly of the Chinese tupelo Nyssa sinensis.</title>
        <authorList>
            <person name="Yang X."/>
            <person name="Kang M."/>
            <person name="Yang Y."/>
            <person name="Xiong H."/>
            <person name="Wang M."/>
            <person name="Zhang Z."/>
            <person name="Wang Z."/>
            <person name="Wu H."/>
            <person name="Ma T."/>
            <person name="Liu J."/>
            <person name="Xi Z."/>
        </authorList>
    </citation>
    <scope>NUCLEOTIDE SEQUENCE [LARGE SCALE GENOMIC DNA]</scope>
    <source>
        <strain evidence="4">J267</strain>
        <tissue evidence="4">Leaf</tissue>
    </source>
</reference>
<dbReference type="Proteomes" id="UP000325577">
    <property type="component" value="Linkage Group LG9"/>
</dbReference>
<dbReference type="SUPFAM" id="SSF52129">
    <property type="entry name" value="Caspase-like"/>
    <property type="match status" value="1"/>
</dbReference>
<keyword evidence="5" id="KW-1185">Reference proteome</keyword>
<dbReference type="EMBL" id="CM018052">
    <property type="protein sequence ID" value="KAA8515815.1"/>
    <property type="molecule type" value="Genomic_DNA"/>
</dbReference>
<sequence>MPHPQWNIPSYNPSPSAYTVPLQSQYTPPPHHHSHYPSPYYTPYPPPLTHTMPRPQWNIPSYNPSPSADTVPPQSQYTPPPAPAQGRKKAVICGISYKHSKNPIRGSINDAKDMKQLLIDKFQFSKSSIVMLTEEETNPKRRPTKYNMLRKLEWLVQDCKPGDSLLFYYSGHGSQMEYFNSDEVDGQDEALCPLDYETQGRIVDDDINKIIVRPLPHGVKLHAIIDACHSATVLDLPFLYRKNMSTGHYLCEDHHPRSGEWKGSDGEVICFSGCDDHQKSFDDQLPSKNTHSGVMTSCFIKAIQSGHATTYGNILDSLRHSIATVGCSNGWPTRQEPQLTASQLFDVYAKPFSL</sequence>
<dbReference type="GO" id="GO:0004197">
    <property type="term" value="F:cysteine-type endopeptidase activity"/>
    <property type="evidence" value="ECO:0007669"/>
    <property type="project" value="InterPro"/>
</dbReference>
<dbReference type="GO" id="GO:0006508">
    <property type="term" value="P:proteolysis"/>
    <property type="evidence" value="ECO:0007669"/>
    <property type="project" value="InterPro"/>
</dbReference>
<dbReference type="InterPro" id="IPR050452">
    <property type="entry name" value="Metacaspase"/>
</dbReference>